<dbReference type="EMBL" id="KI279670">
    <property type="protein sequence ID" value="ESA17940.1"/>
    <property type="molecule type" value="Genomic_DNA"/>
</dbReference>
<name>U9UC29_RHIID</name>
<organism evidence="1">
    <name type="scientific">Rhizophagus irregularis (strain DAOM 181602 / DAOM 197198 / MUCL 43194)</name>
    <name type="common">Arbuscular mycorrhizal fungus</name>
    <name type="synonym">Glomus intraradices</name>
    <dbReference type="NCBI Taxonomy" id="747089"/>
    <lineage>
        <taxon>Eukaryota</taxon>
        <taxon>Fungi</taxon>
        <taxon>Fungi incertae sedis</taxon>
        <taxon>Mucoromycota</taxon>
        <taxon>Glomeromycotina</taxon>
        <taxon>Glomeromycetes</taxon>
        <taxon>Glomerales</taxon>
        <taxon>Glomeraceae</taxon>
        <taxon>Rhizophagus</taxon>
    </lineage>
</organism>
<protein>
    <submittedName>
        <fullName evidence="1">Uncharacterized protein</fullName>
    </submittedName>
</protein>
<dbReference type="HOGENOM" id="CLU_2172362_0_0_1"/>
<accession>U9UC29</accession>
<proteinExistence type="predicted"/>
<gene>
    <name evidence="1" type="ORF">GLOINDRAFT_84146</name>
</gene>
<dbReference type="AlphaFoldDB" id="U9UC29"/>
<evidence type="ECO:0000313" key="1">
    <source>
        <dbReference type="EMBL" id="ESA17940.1"/>
    </source>
</evidence>
<reference evidence="1" key="1">
    <citation type="submission" date="2013-07" db="EMBL/GenBank/DDBJ databases">
        <title>The genome of an arbuscular mycorrhizal fungus provides insights into the evolution of the oldest plant symbiosis.</title>
        <authorList>
            <consortium name="DOE Joint Genome Institute"/>
            <person name="Tisserant E."/>
            <person name="Malbreil M."/>
            <person name="Kuo A."/>
            <person name="Kohler A."/>
            <person name="Symeonidi A."/>
            <person name="Balestrini R."/>
            <person name="Charron P."/>
            <person name="Duensing N."/>
            <person name="Frei-dit-Frey N."/>
            <person name="Gianinazzi-Pearson V."/>
            <person name="Gilbert B."/>
            <person name="Handa Y."/>
            <person name="Hijri M."/>
            <person name="Kaul R."/>
            <person name="Kawaguchi M."/>
            <person name="Krajinski F."/>
            <person name="Lammers P."/>
            <person name="Lapierre D."/>
            <person name="Masclaux F.G."/>
            <person name="Murat C."/>
            <person name="Morin E."/>
            <person name="Ndikumana S."/>
            <person name="Pagni M."/>
            <person name="Petitpierre D."/>
            <person name="Requena N."/>
            <person name="Rosikiewicz P."/>
            <person name="Riley R."/>
            <person name="Saito K."/>
            <person name="San Clemente H."/>
            <person name="Shapiro H."/>
            <person name="van Tuinen D."/>
            <person name="Becard G."/>
            <person name="Bonfante P."/>
            <person name="Paszkowski U."/>
            <person name="Shachar-Hill Y."/>
            <person name="Young J.P."/>
            <person name="Sanders I.R."/>
            <person name="Henrissat B."/>
            <person name="Rensing S.A."/>
            <person name="Grigoriev I.V."/>
            <person name="Corradi N."/>
            <person name="Roux C."/>
            <person name="Martin F."/>
        </authorList>
    </citation>
    <scope>NUCLEOTIDE SEQUENCE</scope>
    <source>
        <strain evidence="1">DAOM 197198</strain>
    </source>
</reference>
<sequence>MYIDAQKIVYWRFFRMYHVIDLRKTCEASGSCDKVVKYVLVRIPKEFSDTAYYYKYHVLLSMLIADTMLAILLKKRNIVYLLEFNDQWDPRNRHVQFSAICTKKVLRQIV</sequence>